<dbReference type="SMART" id="SM00448">
    <property type="entry name" value="REC"/>
    <property type="match status" value="1"/>
</dbReference>
<dbReference type="Gene3D" id="3.40.50.2300">
    <property type="match status" value="1"/>
</dbReference>
<dbReference type="InterPro" id="IPR011006">
    <property type="entry name" value="CheY-like_superfamily"/>
</dbReference>
<evidence type="ECO:0000313" key="4">
    <source>
        <dbReference type="EMBL" id="MBB4612783.1"/>
    </source>
</evidence>
<dbReference type="AlphaFoldDB" id="A0A7W7ESX1"/>
<name>A0A7W7ESX1_9SPHN</name>
<dbReference type="Proteomes" id="UP000538566">
    <property type="component" value="Unassembled WGS sequence"/>
</dbReference>
<feature type="modified residue" description="4-aspartylphosphate" evidence="2">
    <location>
        <position position="72"/>
    </location>
</feature>
<dbReference type="SUPFAM" id="SSF52172">
    <property type="entry name" value="CheY-like"/>
    <property type="match status" value="1"/>
</dbReference>
<gene>
    <name evidence="4" type="ORF">GGR37_001042</name>
</gene>
<sequence length="151" mass="16124">MTTTRQDRSNARQRKPLRSLGHALVVEDDGLIAMDIAEALAEAGAEPVVTCVSVAEAMLELERAAPALLVLDVHLADRDDGWALAELAIQLAQSPPLILFTTATPSSIPPSASTLGHVLPKPFRTEALISLIEQQRPLGLIGRIRHALSGQ</sequence>
<keyword evidence="1 2" id="KW-0597">Phosphoprotein</keyword>
<feature type="domain" description="Response regulatory" evidence="3">
    <location>
        <begin position="22"/>
        <end position="136"/>
    </location>
</feature>
<dbReference type="Pfam" id="PF00072">
    <property type="entry name" value="Response_reg"/>
    <property type="match status" value="1"/>
</dbReference>
<comment type="caution">
    <text evidence="4">The sequence shown here is derived from an EMBL/GenBank/DDBJ whole genome shotgun (WGS) entry which is preliminary data.</text>
</comment>
<evidence type="ECO:0000256" key="1">
    <source>
        <dbReference type="ARBA" id="ARBA00022553"/>
    </source>
</evidence>
<keyword evidence="5" id="KW-1185">Reference proteome</keyword>
<evidence type="ECO:0000259" key="3">
    <source>
        <dbReference type="PROSITE" id="PS50110"/>
    </source>
</evidence>
<evidence type="ECO:0000256" key="2">
    <source>
        <dbReference type="PROSITE-ProRule" id="PRU00169"/>
    </source>
</evidence>
<dbReference type="PANTHER" id="PTHR44591:SF24">
    <property type="entry name" value="PROTEIN-GLUTAMATE METHYLESTERASE_PROTEIN-GLUTAMINE GLUTAMINASE 1"/>
    <property type="match status" value="1"/>
</dbReference>
<dbReference type="PROSITE" id="PS50110">
    <property type="entry name" value="RESPONSE_REGULATORY"/>
    <property type="match status" value="1"/>
</dbReference>
<dbReference type="EMBL" id="JACHOA010000002">
    <property type="protein sequence ID" value="MBB4612783.1"/>
    <property type="molecule type" value="Genomic_DNA"/>
</dbReference>
<reference evidence="4 5" key="1">
    <citation type="submission" date="2020-08" db="EMBL/GenBank/DDBJ databases">
        <title>Genomic Encyclopedia of Type Strains, Phase IV (KMG-IV): sequencing the most valuable type-strain genomes for metagenomic binning, comparative biology and taxonomic classification.</title>
        <authorList>
            <person name="Goeker M."/>
        </authorList>
    </citation>
    <scope>NUCLEOTIDE SEQUENCE [LARGE SCALE GENOMIC DNA]</scope>
    <source>
        <strain evidence="4 5">DSM 17507</strain>
    </source>
</reference>
<protein>
    <submittedName>
        <fullName evidence="4">CheY-like chemotaxis protein</fullName>
    </submittedName>
</protein>
<dbReference type="GO" id="GO:0000160">
    <property type="term" value="P:phosphorelay signal transduction system"/>
    <property type="evidence" value="ECO:0007669"/>
    <property type="project" value="InterPro"/>
</dbReference>
<dbReference type="InterPro" id="IPR001789">
    <property type="entry name" value="Sig_transdc_resp-reg_receiver"/>
</dbReference>
<dbReference type="InterPro" id="IPR050595">
    <property type="entry name" value="Bact_response_regulator"/>
</dbReference>
<dbReference type="PANTHER" id="PTHR44591">
    <property type="entry name" value="STRESS RESPONSE REGULATOR PROTEIN 1"/>
    <property type="match status" value="1"/>
</dbReference>
<organism evidence="4 5">
    <name type="scientific">Novosphingobium taihuense</name>
    <dbReference type="NCBI Taxonomy" id="260085"/>
    <lineage>
        <taxon>Bacteria</taxon>
        <taxon>Pseudomonadati</taxon>
        <taxon>Pseudomonadota</taxon>
        <taxon>Alphaproteobacteria</taxon>
        <taxon>Sphingomonadales</taxon>
        <taxon>Sphingomonadaceae</taxon>
        <taxon>Novosphingobium</taxon>
    </lineage>
</organism>
<proteinExistence type="predicted"/>
<dbReference type="RefSeq" id="WP_158637796.1">
    <property type="nucleotide sequence ID" value="NZ_JACHOA010000002.1"/>
</dbReference>
<dbReference type="OrthoDB" id="7432514at2"/>
<accession>A0A7W7ESX1</accession>
<evidence type="ECO:0000313" key="5">
    <source>
        <dbReference type="Proteomes" id="UP000538566"/>
    </source>
</evidence>